<protein>
    <recommendedName>
        <fullName evidence="1">Pyrrolo-quinoline quinone repeat domain-containing protein</fullName>
    </recommendedName>
</protein>
<dbReference type="AlphaFoldDB" id="A0A382RIE5"/>
<dbReference type="SUPFAM" id="SSF50998">
    <property type="entry name" value="Quinoprotein alcohol dehydrogenase-like"/>
    <property type="match status" value="1"/>
</dbReference>
<accession>A0A382RIE5</accession>
<dbReference type="EMBL" id="UINC01121670">
    <property type="protein sequence ID" value="SVC97002.1"/>
    <property type="molecule type" value="Genomic_DNA"/>
</dbReference>
<sequence>MKQIRLVMGWCKRRGTKALYGTLLMSLLGAGCQKNSPTSKVKEKSTKELSAEDARLLRQIKSLESITGVDGQKQERILWVFKTKTLASSSSPAIGADGTIYIGEKNGELYALNGTTGVKKWEFQTRGVYSSPAVGADGTVYFGARDYKLYALDGATGDKKWSVVGGSYQDFSPAIGIDGTVYVGMGLKVNALDGTTGTKKWEFKTEGTVNSSPAI</sequence>
<dbReference type="PROSITE" id="PS51257">
    <property type="entry name" value="PROKAR_LIPOPROTEIN"/>
    <property type="match status" value="1"/>
</dbReference>
<evidence type="ECO:0000313" key="2">
    <source>
        <dbReference type="EMBL" id="SVC97002.1"/>
    </source>
</evidence>
<dbReference type="PANTHER" id="PTHR34512:SF30">
    <property type="entry name" value="OUTER MEMBRANE PROTEIN ASSEMBLY FACTOR BAMB"/>
    <property type="match status" value="1"/>
</dbReference>
<dbReference type="InterPro" id="IPR011047">
    <property type="entry name" value="Quinoprotein_ADH-like_sf"/>
</dbReference>
<dbReference type="InterPro" id="IPR015943">
    <property type="entry name" value="WD40/YVTN_repeat-like_dom_sf"/>
</dbReference>
<dbReference type="PANTHER" id="PTHR34512">
    <property type="entry name" value="CELL SURFACE PROTEIN"/>
    <property type="match status" value="1"/>
</dbReference>
<dbReference type="Gene3D" id="2.130.10.10">
    <property type="entry name" value="YVTN repeat-like/Quinoprotein amine dehydrogenase"/>
    <property type="match status" value="1"/>
</dbReference>
<reference evidence="2" key="1">
    <citation type="submission" date="2018-05" db="EMBL/GenBank/DDBJ databases">
        <authorList>
            <person name="Lanie J.A."/>
            <person name="Ng W.-L."/>
            <person name="Kazmierczak K.M."/>
            <person name="Andrzejewski T.M."/>
            <person name="Davidsen T.M."/>
            <person name="Wayne K.J."/>
            <person name="Tettelin H."/>
            <person name="Glass J.I."/>
            <person name="Rusch D."/>
            <person name="Podicherti R."/>
            <person name="Tsui H.-C.T."/>
            <person name="Winkler M.E."/>
        </authorList>
    </citation>
    <scope>NUCLEOTIDE SEQUENCE</scope>
</reference>
<organism evidence="2">
    <name type="scientific">marine metagenome</name>
    <dbReference type="NCBI Taxonomy" id="408172"/>
    <lineage>
        <taxon>unclassified sequences</taxon>
        <taxon>metagenomes</taxon>
        <taxon>ecological metagenomes</taxon>
    </lineage>
</organism>
<feature type="non-terminal residue" evidence="2">
    <location>
        <position position="215"/>
    </location>
</feature>
<feature type="domain" description="Pyrrolo-quinoline quinone repeat" evidence="1">
    <location>
        <begin position="73"/>
        <end position="205"/>
    </location>
</feature>
<dbReference type="Pfam" id="PF13360">
    <property type="entry name" value="PQQ_2"/>
    <property type="match status" value="1"/>
</dbReference>
<name>A0A382RIE5_9ZZZZ</name>
<dbReference type="SMART" id="SM00564">
    <property type="entry name" value="PQQ"/>
    <property type="match status" value="3"/>
</dbReference>
<evidence type="ECO:0000259" key="1">
    <source>
        <dbReference type="Pfam" id="PF13360"/>
    </source>
</evidence>
<proteinExistence type="predicted"/>
<dbReference type="InterPro" id="IPR002372">
    <property type="entry name" value="PQQ_rpt_dom"/>
</dbReference>
<gene>
    <name evidence="2" type="ORF">METZ01_LOCUS349856</name>
</gene>
<dbReference type="InterPro" id="IPR018391">
    <property type="entry name" value="PQQ_b-propeller_rpt"/>
</dbReference>